<organism evidence="2 3">
    <name type="scientific">Luteipulveratus halotolerans</name>
    <dbReference type="NCBI Taxonomy" id="1631356"/>
    <lineage>
        <taxon>Bacteria</taxon>
        <taxon>Bacillati</taxon>
        <taxon>Actinomycetota</taxon>
        <taxon>Actinomycetes</taxon>
        <taxon>Micrococcales</taxon>
        <taxon>Dermacoccaceae</taxon>
        <taxon>Luteipulveratus</taxon>
    </lineage>
</organism>
<keyword evidence="1" id="KW-0812">Transmembrane</keyword>
<keyword evidence="1" id="KW-0472">Membrane</keyword>
<sequence>MSGEASEPKTFRNRGYAWICTAFAGLIVGACLIGLMTPGPEGTGDDAYLGWLTVAAGVAFIVRSWQVRVVIDGERVVRHGWFIRRSYPRRRVDRVESVRYAGFWTRGGAEVGWADMLCLTIDGRPTAAREVVGRGVTVERIAGEMSVALGLVPAHLDPVTGQARKPRHRAADGG</sequence>
<evidence type="ECO:0000256" key="1">
    <source>
        <dbReference type="SAM" id="Phobius"/>
    </source>
</evidence>
<evidence type="ECO:0000313" key="2">
    <source>
        <dbReference type="EMBL" id="KNX38638.1"/>
    </source>
</evidence>
<name>A0A0L6CM84_9MICO</name>
<dbReference type="AlphaFoldDB" id="A0A0L6CM84"/>
<gene>
    <name evidence="2" type="ORF">VV01_18220</name>
</gene>
<evidence type="ECO:0008006" key="4">
    <source>
        <dbReference type="Google" id="ProtNLM"/>
    </source>
</evidence>
<dbReference type="EMBL" id="LAIR01000002">
    <property type="protein sequence ID" value="KNX38638.1"/>
    <property type="molecule type" value="Genomic_DNA"/>
</dbReference>
<reference evidence="3" key="1">
    <citation type="submission" date="2015-03" db="EMBL/GenBank/DDBJ databases">
        <title>Luteipulveratus halotolerans sp. nov., a novel actinobacterium (Dermacoccaceae) from Sarawak, Malaysia.</title>
        <authorList>
            <person name="Juboi H."/>
            <person name="Basik A."/>
            <person name="Shamsul S.S."/>
            <person name="Arnold P."/>
            <person name="Schmitt E.K."/>
            <person name="Sanglier J.-J."/>
            <person name="Yeo T."/>
        </authorList>
    </citation>
    <scope>NUCLEOTIDE SEQUENCE [LARGE SCALE GENOMIC DNA]</scope>
    <source>
        <strain evidence="3">C296001</strain>
    </source>
</reference>
<accession>A0A0L6CM84</accession>
<feature type="transmembrane region" description="Helical" evidence="1">
    <location>
        <begin position="48"/>
        <end position="65"/>
    </location>
</feature>
<protein>
    <recommendedName>
        <fullName evidence="4">DUF304 domain-containing protein</fullName>
    </recommendedName>
</protein>
<evidence type="ECO:0000313" key="3">
    <source>
        <dbReference type="Proteomes" id="UP000037397"/>
    </source>
</evidence>
<feature type="transmembrane region" description="Helical" evidence="1">
    <location>
        <begin position="16"/>
        <end position="36"/>
    </location>
</feature>
<keyword evidence="1" id="KW-1133">Transmembrane helix</keyword>
<keyword evidence="3" id="KW-1185">Reference proteome</keyword>
<proteinExistence type="predicted"/>
<comment type="caution">
    <text evidence="2">The sequence shown here is derived from an EMBL/GenBank/DDBJ whole genome shotgun (WGS) entry which is preliminary data.</text>
</comment>
<dbReference type="RefSeq" id="WP_050671125.1">
    <property type="nucleotide sequence ID" value="NZ_LAIR01000002.1"/>
</dbReference>
<dbReference type="Proteomes" id="UP000037397">
    <property type="component" value="Unassembled WGS sequence"/>
</dbReference>